<dbReference type="EMBL" id="SNWP01000011">
    <property type="protein sequence ID" value="TDO26742.1"/>
    <property type="molecule type" value="Genomic_DNA"/>
</dbReference>
<keyword evidence="2" id="KW-0378">Hydrolase</keyword>
<proteinExistence type="predicted"/>
<dbReference type="SUPFAM" id="SSF49464">
    <property type="entry name" value="Carboxypeptidase regulatory domain-like"/>
    <property type="match status" value="1"/>
</dbReference>
<keyword evidence="3" id="KW-1185">Reference proteome</keyword>
<dbReference type="InterPro" id="IPR008969">
    <property type="entry name" value="CarboxyPept-like_regulatory"/>
</dbReference>
<sequence length="744" mass="82819">MFALSKQRAMKKWMVALLSIVPFLVQAQVKLTGSVKDQKGRILAGANIVVKGSYDGGVSDSTGHFSFKTYEKGKQVVVATNMGNKTMEQEIIIDTTPVINIDFVLKEEISELKAVTVTAGSFEAGDKKKAATVLSSLDVYTTGGANADISAVVKTLPGAQQVGEQEGLFVRGGAGYEAKQFIDGTLVNNPFLASVPDIASRGRFAPALFKGTIFSTGGYSALYGQALSSALIMESIDIPERSEVSASISALFWGAGLQKVAKNKKSSWGGNYGYTNLAAYFGIVKQKPEYFRMPQFHTADLNFRAKTKTGGMIKYYSTFGASDLGLRRSNIDDPALKNAFGLHNTNWYHNLSWRDNLGNGWKMNLGLGYSIDVNKIDQQIQNQQNQKITTGQPWIDNNNFNLNTRSDLSQFKAVFDKRLSGISVIRFGGEYMYFYNRSTYNNFKALLPDHFKALFSEADLYITNDLAAKVGARFEHSSLINKANIAPRLSLAYKTGKGAQMSIAYGEFYQKPENTYLYNTTNFGYSKATHYIANYIKNTTLQTFRIEAFYKKYDGLVKTYPVLNNAGAGDAKGIELFWRDKKTFSGLDYWISYSYLDTKRDFLNYPKELQPTFAANHTASFVMKRFISKINTGFNFTYSYATGRPYYNLQQSGAQYVIADQGKTIDYHNLGFSFNYLTSLGKAYAVIVGSVTNVLNSKQVFGYNYSYNGARKEAITPPAPQFFFLGVFLSWGVDRRQDAINNNL</sequence>
<dbReference type="Proteomes" id="UP000295741">
    <property type="component" value="Unassembled WGS sequence"/>
</dbReference>
<dbReference type="Pfam" id="PF13715">
    <property type="entry name" value="CarbopepD_reg_2"/>
    <property type="match status" value="1"/>
</dbReference>
<name>A0A4R6IVR7_9BACT</name>
<comment type="caution">
    <text evidence="2">The sequence shown here is derived from an EMBL/GenBank/DDBJ whole genome shotgun (WGS) entry which is preliminary data.</text>
</comment>
<keyword evidence="2" id="KW-0645">Protease</keyword>
<evidence type="ECO:0000313" key="3">
    <source>
        <dbReference type="Proteomes" id="UP000295741"/>
    </source>
</evidence>
<reference evidence="2 3" key="1">
    <citation type="submission" date="2019-03" db="EMBL/GenBank/DDBJ databases">
        <title>Genomic Encyclopedia of Archaeal and Bacterial Type Strains, Phase II (KMG-II): from individual species to whole genera.</title>
        <authorList>
            <person name="Goeker M."/>
        </authorList>
    </citation>
    <scope>NUCLEOTIDE SEQUENCE [LARGE SCALE GENOMIC DNA]</scope>
    <source>
        <strain evidence="2 3">DSM 28323</strain>
    </source>
</reference>
<dbReference type="SUPFAM" id="SSF56935">
    <property type="entry name" value="Porins"/>
    <property type="match status" value="1"/>
</dbReference>
<gene>
    <name evidence="2" type="ORF">BC659_2052</name>
</gene>
<evidence type="ECO:0000313" key="2">
    <source>
        <dbReference type="EMBL" id="TDO26742.1"/>
    </source>
</evidence>
<evidence type="ECO:0000256" key="1">
    <source>
        <dbReference type="SAM" id="SignalP"/>
    </source>
</evidence>
<feature type="signal peptide" evidence="1">
    <location>
        <begin position="1"/>
        <end position="27"/>
    </location>
</feature>
<feature type="chain" id="PRO_5020182002" evidence="1">
    <location>
        <begin position="28"/>
        <end position="744"/>
    </location>
</feature>
<dbReference type="Gene3D" id="2.60.40.1120">
    <property type="entry name" value="Carboxypeptidase-like, regulatory domain"/>
    <property type="match status" value="1"/>
</dbReference>
<protein>
    <submittedName>
        <fullName evidence="2">Carboxypeptidase-like protein</fullName>
    </submittedName>
</protein>
<dbReference type="AlphaFoldDB" id="A0A4R6IVR7"/>
<dbReference type="GO" id="GO:0004180">
    <property type="term" value="F:carboxypeptidase activity"/>
    <property type="evidence" value="ECO:0007669"/>
    <property type="project" value="UniProtKB-KW"/>
</dbReference>
<keyword evidence="1" id="KW-0732">Signal</keyword>
<accession>A0A4R6IVR7</accession>
<organism evidence="2 3">
    <name type="scientific">Sediminibacterium goheungense</name>
    <dbReference type="NCBI Taxonomy" id="1086393"/>
    <lineage>
        <taxon>Bacteria</taxon>
        <taxon>Pseudomonadati</taxon>
        <taxon>Bacteroidota</taxon>
        <taxon>Chitinophagia</taxon>
        <taxon>Chitinophagales</taxon>
        <taxon>Chitinophagaceae</taxon>
        <taxon>Sediminibacterium</taxon>
    </lineage>
</organism>
<keyword evidence="2" id="KW-0121">Carboxypeptidase</keyword>